<dbReference type="EMBL" id="HBIB01014050">
    <property type="protein sequence ID" value="CAE0246876.1"/>
    <property type="molecule type" value="Transcribed_RNA"/>
</dbReference>
<accession>A0A7S3G3C9</accession>
<dbReference type="InterPro" id="IPR002778">
    <property type="entry name" value="Signal_recog_particle_SRP19"/>
</dbReference>
<gene>
    <name evidence="6" type="ORF">PBIL07802_LOCUS9066</name>
</gene>
<dbReference type="Pfam" id="PF01922">
    <property type="entry name" value="SRP19"/>
    <property type="match status" value="1"/>
</dbReference>
<dbReference type="GO" id="GO:0005786">
    <property type="term" value="C:signal recognition particle, endoplasmic reticulum targeting"/>
    <property type="evidence" value="ECO:0007669"/>
    <property type="project" value="UniProtKB-KW"/>
</dbReference>
<dbReference type="GO" id="GO:0008312">
    <property type="term" value="F:7S RNA binding"/>
    <property type="evidence" value="ECO:0007669"/>
    <property type="project" value="InterPro"/>
</dbReference>
<proteinExistence type="predicted"/>
<evidence type="ECO:0000256" key="5">
    <source>
        <dbReference type="SAM" id="MobiDB-lite"/>
    </source>
</evidence>
<evidence type="ECO:0000256" key="2">
    <source>
        <dbReference type="ARBA" id="ARBA00022490"/>
    </source>
</evidence>
<evidence type="ECO:0000313" key="6">
    <source>
        <dbReference type="EMBL" id="CAE0246876.1"/>
    </source>
</evidence>
<sequence length="163" mass="18722">MAAATADTEQDTKSWWVIYPAYINKALSIQDGRKVSKEDAVENPTMEELNSVMTALKMPCVYEKKHYPRSTWYDPTGFGRVKVQVKREDGTYVREEIKSRKELYVAAGHMIQRLEKRSTIKDPFESLKRQTADKEKKPEKKAPAKQTTAKPKQQKGKGGKKKK</sequence>
<reference evidence="6" key="1">
    <citation type="submission" date="2021-01" db="EMBL/GenBank/DDBJ databases">
        <authorList>
            <person name="Corre E."/>
            <person name="Pelletier E."/>
            <person name="Niang G."/>
            <person name="Scheremetjew M."/>
            <person name="Finn R."/>
            <person name="Kale V."/>
            <person name="Holt S."/>
            <person name="Cochrane G."/>
            <person name="Meng A."/>
            <person name="Brown T."/>
            <person name="Cohen L."/>
        </authorList>
    </citation>
    <scope>NUCLEOTIDE SEQUENCE</scope>
    <source>
        <strain evidence="6">NIES-2562</strain>
    </source>
</reference>
<dbReference type="InterPro" id="IPR036521">
    <property type="entry name" value="SRP19-like_sf"/>
</dbReference>
<dbReference type="GO" id="GO:0006617">
    <property type="term" value="P:SRP-dependent cotranslational protein targeting to membrane, signal sequence recognition"/>
    <property type="evidence" value="ECO:0007669"/>
    <property type="project" value="TreeGrafter"/>
</dbReference>
<keyword evidence="2" id="KW-0963">Cytoplasm</keyword>
<name>A0A7S3G3C9_9EUKA</name>
<dbReference type="SUPFAM" id="SSF69695">
    <property type="entry name" value="SRP19"/>
    <property type="match status" value="1"/>
</dbReference>
<organism evidence="6">
    <name type="scientific">Palpitomonas bilix</name>
    <dbReference type="NCBI Taxonomy" id="652834"/>
    <lineage>
        <taxon>Eukaryota</taxon>
        <taxon>Eukaryota incertae sedis</taxon>
    </lineage>
</organism>
<keyword evidence="4" id="KW-0687">Ribonucleoprotein</keyword>
<dbReference type="PANTHER" id="PTHR17453:SF0">
    <property type="entry name" value="SIGNAL RECOGNITION PARTICLE 19 KDA PROTEIN"/>
    <property type="match status" value="1"/>
</dbReference>
<feature type="compositionally biased region" description="Basic and acidic residues" evidence="5">
    <location>
        <begin position="115"/>
        <end position="142"/>
    </location>
</feature>
<evidence type="ECO:0000256" key="3">
    <source>
        <dbReference type="ARBA" id="ARBA00023135"/>
    </source>
</evidence>
<comment type="subcellular location">
    <subcellularLocation>
        <location evidence="1">Cytoplasm</location>
    </subcellularLocation>
</comment>
<dbReference type="PANTHER" id="PTHR17453">
    <property type="entry name" value="SIGNAL RECOGNITION PARTICLE 19 KD PROTEIN"/>
    <property type="match status" value="1"/>
</dbReference>
<protein>
    <submittedName>
        <fullName evidence="6">Uncharacterized protein</fullName>
    </submittedName>
</protein>
<dbReference type="Gene3D" id="3.30.56.30">
    <property type="entry name" value="Signal recognition particle, SRP19-like subunit"/>
    <property type="match status" value="1"/>
</dbReference>
<dbReference type="AlphaFoldDB" id="A0A7S3G3C9"/>
<feature type="compositionally biased region" description="Basic residues" evidence="5">
    <location>
        <begin position="152"/>
        <end position="163"/>
    </location>
</feature>
<evidence type="ECO:0000256" key="1">
    <source>
        <dbReference type="ARBA" id="ARBA00004496"/>
    </source>
</evidence>
<evidence type="ECO:0000256" key="4">
    <source>
        <dbReference type="ARBA" id="ARBA00023274"/>
    </source>
</evidence>
<keyword evidence="3" id="KW-0733">Signal recognition particle</keyword>
<feature type="region of interest" description="Disordered" evidence="5">
    <location>
        <begin position="115"/>
        <end position="163"/>
    </location>
</feature>